<dbReference type="RefSeq" id="WP_248700109.1">
    <property type="nucleotide sequence ID" value="NZ_JGYG01000013.1"/>
</dbReference>
<dbReference type="EMBL" id="JGYG01000013">
    <property type="protein sequence ID" value="KFI27002.1"/>
    <property type="molecule type" value="Genomic_DNA"/>
</dbReference>
<sequence length="341" mass="38083">MNQLTQTPAASNATSATPSNAGEGPDKGTLPAELTVIMVSYNTRDLTLAALRTLYETTKRTRFHTVVYDNDSKDGSVEAIAAEFPQVELIASTDNLGFARANNVVAADAGTEWLLLLNPDTECHPGAIDNLMDFSRAHPEAGITGGRTVFPDGRLNIASCWRRMTLWSLFCASVGLTAAFPKSSLFNPEAMPDWKRDSVREVDIVVGCLLMIRRELWNKLGGFDLRYFMYGEEADLCARARAMGYQPMVTPDSEIMHIVGAASNSLARKRIPLTKARVTLMRDHWPRWQVPLGLGLFWFSTAQRLLAATVMNKLRPSEKSRSRKSMWDEMWQSRGDWLRGY</sequence>
<dbReference type="AlphaFoldDB" id="A0A086XYA2"/>
<dbReference type="CDD" id="cd04186">
    <property type="entry name" value="GT_2_like_c"/>
    <property type="match status" value="1"/>
</dbReference>
<dbReference type="Pfam" id="PF00535">
    <property type="entry name" value="Glycos_transf_2"/>
    <property type="match status" value="1"/>
</dbReference>
<evidence type="ECO:0000313" key="3">
    <source>
        <dbReference type="EMBL" id="KFI27002.1"/>
    </source>
</evidence>
<dbReference type="GO" id="GO:0016740">
    <property type="term" value="F:transferase activity"/>
    <property type="evidence" value="ECO:0007669"/>
    <property type="project" value="UniProtKB-KW"/>
</dbReference>
<dbReference type="Proteomes" id="UP000028826">
    <property type="component" value="Unassembled WGS sequence"/>
</dbReference>
<dbReference type="InterPro" id="IPR001173">
    <property type="entry name" value="Glyco_trans_2-like"/>
</dbReference>
<evidence type="ECO:0000256" key="1">
    <source>
        <dbReference type="SAM" id="MobiDB-lite"/>
    </source>
</evidence>
<keyword evidence="3" id="KW-0808">Transferase</keyword>
<dbReference type="SUPFAM" id="SSF53448">
    <property type="entry name" value="Nucleotide-diphospho-sugar transferases"/>
    <property type="match status" value="1"/>
</dbReference>
<feature type="region of interest" description="Disordered" evidence="1">
    <location>
        <begin position="1"/>
        <end position="28"/>
    </location>
</feature>
<name>A0A086XYA2_9RHOB</name>
<accession>A0A086XYA2</accession>
<dbReference type="InterPro" id="IPR029044">
    <property type="entry name" value="Nucleotide-diphossugar_trans"/>
</dbReference>
<comment type="caution">
    <text evidence="3">The sequence shown here is derived from an EMBL/GenBank/DDBJ whole genome shotgun (WGS) entry which is preliminary data.</text>
</comment>
<evidence type="ECO:0000259" key="2">
    <source>
        <dbReference type="Pfam" id="PF00535"/>
    </source>
</evidence>
<gene>
    <name evidence="3" type="ORF">CN97_02330</name>
</gene>
<feature type="domain" description="Glycosyltransferase 2-like" evidence="2">
    <location>
        <begin position="35"/>
        <end position="163"/>
    </location>
</feature>
<dbReference type="PANTHER" id="PTHR43179:SF7">
    <property type="entry name" value="RHAMNOSYLTRANSFERASE WBBL"/>
    <property type="match status" value="1"/>
</dbReference>
<dbReference type="STRING" id="195105.CN97_02330"/>
<protein>
    <submittedName>
        <fullName evidence="3">Glycosyl transferase family 2</fullName>
    </submittedName>
</protein>
<organism evidence="3 4">
    <name type="scientific">Haematobacter massiliensis</name>
    <dbReference type="NCBI Taxonomy" id="195105"/>
    <lineage>
        <taxon>Bacteria</taxon>
        <taxon>Pseudomonadati</taxon>
        <taxon>Pseudomonadota</taxon>
        <taxon>Alphaproteobacteria</taxon>
        <taxon>Rhodobacterales</taxon>
        <taxon>Paracoccaceae</taxon>
        <taxon>Haematobacter</taxon>
    </lineage>
</organism>
<feature type="compositionally biased region" description="Low complexity" evidence="1">
    <location>
        <begin position="7"/>
        <end position="21"/>
    </location>
</feature>
<dbReference type="PANTHER" id="PTHR43179">
    <property type="entry name" value="RHAMNOSYLTRANSFERASE WBBL"/>
    <property type="match status" value="1"/>
</dbReference>
<dbReference type="eggNOG" id="COG1216">
    <property type="taxonomic scope" value="Bacteria"/>
</dbReference>
<keyword evidence="4" id="KW-1185">Reference proteome</keyword>
<evidence type="ECO:0000313" key="4">
    <source>
        <dbReference type="Proteomes" id="UP000028826"/>
    </source>
</evidence>
<reference evidence="3 4" key="1">
    <citation type="submission" date="2014-03" db="EMBL/GenBank/DDBJ databases">
        <title>Genome of Haematobacter massiliensis CCUG 47968.</title>
        <authorList>
            <person name="Wang D."/>
            <person name="Wang G."/>
        </authorList>
    </citation>
    <scope>NUCLEOTIDE SEQUENCE [LARGE SCALE GENOMIC DNA]</scope>
    <source>
        <strain evidence="3 4">CCUG 47968</strain>
    </source>
</reference>
<proteinExistence type="predicted"/>
<dbReference type="Gene3D" id="3.90.550.10">
    <property type="entry name" value="Spore Coat Polysaccharide Biosynthesis Protein SpsA, Chain A"/>
    <property type="match status" value="1"/>
</dbReference>